<dbReference type="AlphaFoldDB" id="A0AA86W5W1"/>
<evidence type="ECO:0000313" key="5">
    <source>
        <dbReference type="EMBL" id="CAJ1978524.1"/>
    </source>
</evidence>
<dbReference type="PANTHER" id="PTHR23044:SF61">
    <property type="entry name" value="3'-5' EXORIBONUCLEASE 1-RELATED"/>
    <property type="match status" value="1"/>
</dbReference>
<proteinExistence type="predicted"/>
<dbReference type="Gramene" id="rna-AYBTSS11_LOCUS30719">
    <property type="protein sequence ID" value="CAJ1978524.1"/>
    <property type="gene ID" value="gene-AYBTSS11_LOCUS30719"/>
</dbReference>
<dbReference type="Proteomes" id="UP001189624">
    <property type="component" value="Chromosome 11"/>
</dbReference>
<dbReference type="InterPro" id="IPR047201">
    <property type="entry name" value="ERI-1_3'hExo-like"/>
</dbReference>
<keyword evidence="3" id="KW-0269">Exonuclease</keyword>
<evidence type="ECO:0000256" key="1">
    <source>
        <dbReference type="ARBA" id="ARBA00022722"/>
    </source>
</evidence>
<keyword evidence="1" id="KW-0540">Nuclease</keyword>
<evidence type="ECO:0000256" key="2">
    <source>
        <dbReference type="ARBA" id="ARBA00022801"/>
    </source>
</evidence>
<evidence type="ECO:0000259" key="4">
    <source>
        <dbReference type="SMART" id="SM00479"/>
    </source>
</evidence>
<evidence type="ECO:0000313" key="6">
    <source>
        <dbReference type="Proteomes" id="UP001189624"/>
    </source>
</evidence>
<accession>A0AA86W5W1</accession>
<dbReference type="Gene3D" id="3.30.420.10">
    <property type="entry name" value="Ribonuclease H-like superfamily/Ribonuclease H"/>
    <property type="match status" value="1"/>
</dbReference>
<reference evidence="5" key="1">
    <citation type="submission" date="2023-10" db="EMBL/GenBank/DDBJ databases">
        <authorList>
            <person name="Domelevo Entfellner J.-B."/>
        </authorList>
    </citation>
    <scope>NUCLEOTIDE SEQUENCE</scope>
</reference>
<dbReference type="SUPFAM" id="SSF53098">
    <property type="entry name" value="Ribonuclease H-like"/>
    <property type="match status" value="1"/>
</dbReference>
<dbReference type="InterPro" id="IPR051274">
    <property type="entry name" value="3-5_Exoribonuclease"/>
</dbReference>
<gene>
    <name evidence="5" type="ORF">AYBTSS11_LOCUS30719</name>
</gene>
<keyword evidence="2" id="KW-0378">Hydrolase</keyword>
<dbReference type="EMBL" id="OY731408">
    <property type="protein sequence ID" value="CAJ1978524.1"/>
    <property type="molecule type" value="Genomic_DNA"/>
</dbReference>
<dbReference type="CDD" id="cd06133">
    <property type="entry name" value="ERI-1_3'hExo_like"/>
    <property type="match status" value="1"/>
</dbReference>
<dbReference type="GO" id="GO:0035194">
    <property type="term" value="P:regulatory ncRNA-mediated post-transcriptional gene silencing"/>
    <property type="evidence" value="ECO:0007669"/>
    <property type="project" value="EnsemblPlants"/>
</dbReference>
<name>A0AA86W5W1_9FABA</name>
<dbReference type="PANTHER" id="PTHR23044">
    <property type="entry name" value="3'-5' EXONUCLEASE ERI1-RELATED"/>
    <property type="match status" value="1"/>
</dbReference>
<feature type="domain" description="Exonuclease" evidence="4">
    <location>
        <begin position="111"/>
        <end position="293"/>
    </location>
</feature>
<sequence length="317" mass="36774">MALPRGCVAKILSHGRIPMFFSLSPLTLHPTNLSLPPAHSFTLSASLSTSRTPSFHEPQYSWKPMCLYHSQGKCVKMDDPIHLETFNHDCSRELQVDITELNKIRPQNLAYFLVLDLEGRVEILEFPVLMISAKTLQVEDIFHRFVRPSKMSERRINEYIENKYGKLGVDKVWHDTAIPFTEVIQQFGVWLMRNKLWMGAELNNAAFVTCGNWDLKTKVLQQCEVSKIKLPPYFMEWVNLKDLYLNFYNRRATGMITMMKELQIPLMGRHHLGIDDTRNIARVLQRMLLDGALIQVTARRNPNSLQKVNFLFKNRIG</sequence>
<dbReference type="Pfam" id="PF00929">
    <property type="entry name" value="RNase_T"/>
    <property type="match status" value="1"/>
</dbReference>
<dbReference type="GO" id="GO:0000175">
    <property type="term" value="F:3'-5'-RNA exonuclease activity"/>
    <property type="evidence" value="ECO:0007669"/>
    <property type="project" value="InterPro"/>
</dbReference>
<dbReference type="InterPro" id="IPR013520">
    <property type="entry name" value="Ribonucl_H"/>
</dbReference>
<dbReference type="InterPro" id="IPR012337">
    <property type="entry name" value="RNaseH-like_sf"/>
</dbReference>
<protein>
    <recommendedName>
        <fullName evidence="4">Exonuclease domain-containing protein</fullName>
    </recommendedName>
</protein>
<dbReference type="GO" id="GO:0016891">
    <property type="term" value="F:RNA endonuclease activity producing 5'-phosphomonoesters, hydrolytic mechanism"/>
    <property type="evidence" value="ECO:0007669"/>
    <property type="project" value="EnsemblPlants"/>
</dbReference>
<evidence type="ECO:0000256" key="3">
    <source>
        <dbReference type="ARBA" id="ARBA00022839"/>
    </source>
</evidence>
<dbReference type="SMART" id="SM00479">
    <property type="entry name" value="EXOIII"/>
    <property type="match status" value="1"/>
</dbReference>
<organism evidence="5 6">
    <name type="scientific">Sphenostylis stenocarpa</name>
    <dbReference type="NCBI Taxonomy" id="92480"/>
    <lineage>
        <taxon>Eukaryota</taxon>
        <taxon>Viridiplantae</taxon>
        <taxon>Streptophyta</taxon>
        <taxon>Embryophyta</taxon>
        <taxon>Tracheophyta</taxon>
        <taxon>Spermatophyta</taxon>
        <taxon>Magnoliopsida</taxon>
        <taxon>eudicotyledons</taxon>
        <taxon>Gunneridae</taxon>
        <taxon>Pentapetalae</taxon>
        <taxon>rosids</taxon>
        <taxon>fabids</taxon>
        <taxon>Fabales</taxon>
        <taxon>Fabaceae</taxon>
        <taxon>Papilionoideae</taxon>
        <taxon>50 kb inversion clade</taxon>
        <taxon>NPAAA clade</taxon>
        <taxon>indigoferoid/millettioid clade</taxon>
        <taxon>Phaseoleae</taxon>
        <taxon>Sphenostylis</taxon>
    </lineage>
</organism>
<keyword evidence="6" id="KW-1185">Reference proteome</keyword>
<dbReference type="InterPro" id="IPR036397">
    <property type="entry name" value="RNaseH_sf"/>
</dbReference>
<dbReference type="GO" id="GO:0003676">
    <property type="term" value="F:nucleic acid binding"/>
    <property type="evidence" value="ECO:0007669"/>
    <property type="project" value="InterPro"/>
</dbReference>